<dbReference type="AlphaFoldDB" id="A0AAN1WL20"/>
<organism evidence="2 3">
    <name type="scientific">Marinagarivorans cellulosilyticus</name>
    <dbReference type="NCBI Taxonomy" id="2721545"/>
    <lineage>
        <taxon>Bacteria</taxon>
        <taxon>Pseudomonadati</taxon>
        <taxon>Pseudomonadota</taxon>
        <taxon>Gammaproteobacteria</taxon>
        <taxon>Cellvibrionales</taxon>
        <taxon>Cellvibrionaceae</taxon>
        <taxon>Marinagarivorans</taxon>
    </lineage>
</organism>
<feature type="transmembrane region" description="Helical" evidence="1">
    <location>
        <begin position="67"/>
        <end position="85"/>
    </location>
</feature>
<reference evidence="2 3" key="1">
    <citation type="journal article" date="2022" name="IScience">
        <title>An ultrasensitive nanofiber-based assay for enzymatic hydrolysis and deep-sea microbial degradation of cellulose.</title>
        <authorList>
            <person name="Tsudome M."/>
            <person name="Tachioka M."/>
            <person name="Miyazaki M."/>
            <person name="Uchimura K."/>
            <person name="Tsuda M."/>
            <person name="Takaki Y."/>
            <person name="Deguchi S."/>
        </authorList>
    </citation>
    <scope>NUCLEOTIDE SEQUENCE [LARGE SCALE GENOMIC DNA]</scope>
    <source>
        <strain evidence="2 3">GE09</strain>
    </source>
</reference>
<sequence length="147" mass="16953">MSYQTLDTLADLYVPLLFLLMLISVASKLKQPTVALKEFCSILLLAGIAYGMMFADSAQSLWSQRGWDYSTHTATAAACVWYLFWLHKGRRTLGGLFQHKAVYVFWPLSLIAYLALMRYQQYHSWPDMLSTLLAVLPIYCIHYWATR</sequence>
<gene>
    <name evidence="2" type="ORF">MARGE09_P3823</name>
</gene>
<feature type="transmembrane region" description="Helical" evidence="1">
    <location>
        <begin position="97"/>
        <end position="116"/>
    </location>
</feature>
<evidence type="ECO:0000313" key="2">
    <source>
        <dbReference type="EMBL" id="BCD99621.1"/>
    </source>
</evidence>
<feature type="transmembrane region" description="Helical" evidence="1">
    <location>
        <begin position="12"/>
        <end position="29"/>
    </location>
</feature>
<protein>
    <submittedName>
        <fullName evidence="2">Uncharacterized protein</fullName>
    </submittedName>
</protein>
<keyword evidence="1" id="KW-1133">Transmembrane helix</keyword>
<accession>A0AAN1WL20</accession>
<proteinExistence type="predicted"/>
<feature type="transmembrane region" description="Helical" evidence="1">
    <location>
        <begin position="36"/>
        <end position="55"/>
    </location>
</feature>
<keyword evidence="1" id="KW-0812">Transmembrane</keyword>
<evidence type="ECO:0000256" key="1">
    <source>
        <dbReference type="SAM" id="Phobius"/>
    </source>
</evidence>
<name>A0AAN1WL20_9GAMM</name>
<dbReference type="KEGG" id="marq:MARGE09_P3823"/>
<dbReference type="Proteomes" id="UP001320119">
    <property type="component" value="Chromosome"/>
</dbReference>
<dbReference type="EMBL" id="AP023086">
    <property type="protein sequence ID" value="BCD99621.1"/>
    <property type="molecule type" value="Genomic_DNA"/>
</dbReference>
<dbReference type="RefSeq" id="WP_236984887.1">
    <property type="nucleotide sequence ID" value="NZ_AP023086.1"/>
</dbReference>
<keyword evidence="3" id="KW-1185">Reference proteome</keyword>
<evidence type="ECO:0000313" key="3">
    <source>
        <dbReference type="Proteomes" id="UP001320119"/>
    </source>
</evidence>
<keyword evidence="1" id="KW-0472">Membrane</keyword>
<feature type="transmembrane region" description="Helical" evidence="1">
    <location>
        <begin position="128"/>
        <end position="145"/>
    </location>
</feature>